<dbReference type="GO" id="GO:0016972">
    <property type="term" value="F:thiol oxidase activity"/>
    <property type="evidence" value="ECO:0007669"/>
    <property type="project" value="UniProtKB-EC"/>
</dbReference>
<dbReference type="Proteomes" id="UP000019763">
    <property type="component" value="Unassembled WGS sequence"/>
</dbReference>
<feature type="domain" description="ERV/ALR sulfhydryl oxidase" evidence="7">
    <location>
        <begin position="21"/>
        <end position="108"/>
    </location>
</feature>
<dbReference type="SUPFAM" id="SSF69000">
    <property type="entry name" value="FAD-dependent thiol oxidase"/>
    <property type="match status" value="1"/>
</dbReference>
<evidence type="ECO:0000313" key="8">
    <source>
        <dbReference type="EMBL" id="EZG63617.1"/>
    </source>
</evidence>
<evidence type="ECO:0000256" key="2">
    <source>
        <dbReference type="ARBA" id="ARBA00012512"/>
    </source>
</evidence>
<name>A0A023B5W4_GRENI</name>
<sequence length="108" mass="12492">MAGCTDITCTYAPSTIDHRVGPPNVGELGRATWQILFSSVDLLENHRLNKLDYAQWLKGMLAAYPCRFCRLHLKPEEILNNQTPEYYRRYLETVHEQSKSPQNRAPSR</sequence>
<dbReference type="GeneID" id="22913069"/>
<evidence type="ECO:0000256" key="5">
    <source>
        <dbReference type="ARBA" id="ARBA00023002"/>
    </source>
</evidence>
<dbReference type="VEuPathDB" id="CryptoDB:GNI_086430"/>
<gene>
    <name evidence="8" type="ORF">GNI_086430</name>
</gene>
<dbReference type="InterPro" id="IPR036774">
    <property type="entry name" value="ERV/ALR_sulphydryl_oxid_sf"/>
</dbReference>
<comment type="cofactor">
    <cofactor evidence="1">
        <name>FAD</name>
        <dbReference type="ChEBI" id="CHEBI:57692"/>
    </cofactor>
</comment>
<evidence type="ECO:0000256" key="4">
    <source>
        <dbReference type="ARBA" id="ARBA00022827"/>
    </source>
</evidence>
<evidence type="ECO:0000256" key="3">
    <source>
        <dbReference type="ARBA" id="ARBA00022630"/>
    </source>
</evidence>
<keyword evidence="5" id="KW-0560">Oxidoreductase</keyword>
<dbReference type="EMBL" id="AFNH02000651">
    <property type="protein sequence ID" value="EZG63617.1"/>
    <property type="molecule type" value="Genomic_DNA"/>
</dbReference>
<accession>A0A023B5W4</accession>
<evidence type="ECO:0000256" key="6">
    <source>
        <dbReference type="ARBA" id="ARBA00023157"/>
    </source>
</evidence>
<keyword evidence="3" id="KW-0285">Flavoprotein</keyword>
<protein>
    <recommendedName>
        <fullName evidence="2">thiol oxidase</fullName>
        <ecNumber evidence="2">1.8.3.2</ecNumber>
    </recommendedName>
</protein>
<dbReference type="InterPro" id="IPR017905">
    <property type="entry name" value="ERV/ALR_sulphydryl_oxidase"/>
</dbReference>
<dbReference type="RefSeq" id="XP_011130657.1">
    <property type="nucleotide sequence ID" value="XM_011132355.1"/>
</dbReference>
<comment type="caution">
    <text evidence="8">The sequence shown here is derived from an EMBL/GenBank/DDBJ whole genome shotgun (WGS) entry which is preliminary data.</text>
</comment>
<proteinExistence type="predicted"/>
<evidence type="ECO:0000259" key="7">
    <source>
        <dbReference type="PROSITE" id="PS51324"/>
    </source>
</evidence>
<evidence type="ECO:0000256" key="1">
    <source>
        <dbReference type="ARBA" id="ARBA00001974"/>
    </source>
</evidence>
<dbReference type="PROSITE" id="PS51324">
    <property type="entry name" value="ERV_ALR"/>
    <property type="match status" value="1"/>
</dbReference>
<keyword evidence="9" id="KW-1185">Reference proteome</keyword>
<dbReference type="OrthoDB" id="17199at2759"/>
<keyword evidence="6" id="KW-1015">Disulfide bond</keyword>
<dbReference type="EC" id="1.8.3.2" evidence="2"/>
<organism evidence="8 9">
    <name type="scientific">Gregarina niphandrodes</name>
    <name type="common">Septate eugregarine</name>
    <dbReference type="NCBI Taxonomy" id="110365"/>
    <lineage>
        <taxon>Eukaryota</taxon>
        <taxon>Sar</taxon>
        <taxon>Alveolata</taxon>
        <taxon>Apicomplexa</taxon>
        <taxon>Conoidasida</taxon>
        <taxon>Gregarinasina</taxon>
        <taxon>Eugregarinorida</taxon>
        <taxon>Gregarinidae</taxon>
        <taxon>Gregarina</taxon>
    </lineage>
</organism>
<keyword evidence="4" id="KW-0274">FAD</keyword>
<evidence type="ECO:0000313" key="9">
    <source>
        <dbReference type="Proteomes" id="UP000019763"/>
    </source>
</evidence>
<reference evidence="8" key="1">
    <citation type="submission" date="2013-12" db="EMBL/GenBank/DDBJ databases">
        <authorList>
            <person name="Omoto C.K."/>
            <person name="Sibley D."/>
            <person name="Venepally P."/>
            <person name="Hadjithomas M."/>
            <person name="Karamycheva S."/>
            <person name="Brunk B."/>
            <person name="Roos D."/>
            <person name="Caler E."/>
            <person name="Lorenzi H."/>
        </authorList>
    </citation>
    <scope>NUCLEOTIDE SEQUENCE</scope>
</reference>
<dbReference type="AlphaFoldDB" id="A0A023B5W4"/>